<gene>
    <name evidence="1" type="ORF">QR98_0040730</name>
</gene>
<organism evidence="1 2">
    <name type="scientific">Sarcoptes scabiei</name>
    <name type="common">Itch mite</name>
    <name type="synonym">Acarus scabiei</name>
    <dbReference type="NCBI Taxonomy" id="52283"/>
    <lineage>
        <taxon>Eukaryota</taxon>
        <taxon>Metazoa</taxon>
        <taxon>Ecdysozoa</taxon>
        <taxon>Arthropoda</taxon>
        <taxon>Chelicerata</taxon>
        <taxon>Arachnida</taxon>
        <taxon>Acari</taxon>
        <taxon>Acariformes</taxon>
        <taxon>Sarcoptiformes</taxon>
        <taxon>Astigmata</taxon>
        <taxon>Psoroptidia</taxon>
        <taxon>Sarcoptoidea</taxon>
        <taxon>Sarcoptidae</taxon>
        <taxon>Sarcoptinae</taxon>
        <taxon>Sarcoptes</taxon>
    </lineage>
</organism>
<protein>
    <submittedName>
        <fullName evidence="1">Uncharacterized protein</fullName>
    </submittedName>
</protein>
<dbReference type="VEuPathDB" id="VectorBase:SSCA010528"/>
<evidence type="ECO:0000313" key="2">
    <source>
        <dbReference type="Proteomes" id="UP000616769"/>
    </source>
</evidence>
<dbReference type="AlphaFoldDB" id="A0A132A3N5"/>
<proteinExistence type="predicted"/>
<dbReference type="Proteomes" id="UP000616769">
    <property type="component" value="Unassembled WGS sequence"/>
</dbReference>
<sequence length="113" mass="12357">MDELGSKVKLSKRDNLGTKFDLPINLLYISVITIAIGLTIMIIIYWIAFINYAQIEIIQIKWPNKFWIIFIAIGAIVAIVGGLVFRAASKMMNTAVMNSSGGGGTSFSSISIN</sequence>
<reference evidence="1 2" key="1">
    <citation type="journal article" date="2015" name="Parasit. Vectors">
        <title>Draft genome of the scabies mite.</title>
        <authorList>
            <person name="Rider S.D.Jr."/>
            <person name="Morgan M.S."/>
            <person name="Arlian L.G."/>
        </authorList>
    </citation>
    <scope>NUCLEOTIDE SEQUENCE [LARGE SCALE GENOMIC DNA]</scope>
    <source>
        <strain evidence="1">Arlian Lab</strain>
    </source>
</reference>
<dbReference type="EMBL" id="JXLN01010385">
    <property type="protein sequence ID" value="KPM05608.1"/>
    <property type="molecule type" value="Genomic_DNA"/>
</dbReference>
<accession>A0A132A3N5</accession>
<comment type="caution">
    <text evidence="1">The sequence shown here is derived from an EMBL/GenBank/DDBJ whole genome shotgun (WGS) entry which is preliminary data.</text>
</comment>
<evidence type="ECO:0000313" key="1">
    <source>
        <dbReference type="EMBL" id="KPM05608.1"/>
    </source>
</evidence>
<name>A0A132A3N5_SARSC</name>